<reference evidence="1" key="1">
    <citation type="submission" date="2023-06" db="EMBL/GenBank/DDBJ databases">
        <authorList>
            <person name="Kurt Z."/>
        </authorList>
    </citation>
    <scope>NUCLEOTIDE SEQUENCE</scope>
</reference>
<evidence type="ECO:0000313" key="3">
    <source>
        <dbReference type="Proteomes" id="UP001642409"/>
    </source>
</evidence>
<reference evidence="2 3" key="2">
    <citation type="submission" date="2024-07" db="EMBL/GenBank/DDBJ databases">
        <authorList>
            <person name="Akdeniz Z."/>
        </authorList>
    </citation>
    <scope>NUCLEOTIDE SEQUENCE [LARGE SCALE GENOMIC DNA]</scope>
</reference>
<sequence length="552" mass="64397">MEKSQISKMNVSHSSYQEEEFDIDKKILEMERQQQQRLTSSRNFTESILAKSLSVIEPPKQSIGINQLSLFNDDFLNKTTEVQNSALQQKFQNIDQRMKLFKSRQNIKPTVQKPVIEHKPIEKPVEQVPIERVVSKKNIQIVELQDDHIQHEIEEVQQEMNLIRSSYSQSSQNPYHQISDPKSSIQSEIAHNSKDSYIELDNSVDLSVSSEPQVRKIPISSPKTVLSQNPHHLFQLDDILQRLPQQKINAAPEINTVKPEPVPLRVNWKDDVVKNVSKESKPTLIQQFDQDHIIEPKIKVKQLETKLLSEEKEDSIDLKIINEMVNSRATQKQKLNENIIQQNSHVQPDRRSQEKNVIQVEKPLYTNIINQQQQAQKETKAAVKITDFLTEETNKPSDKQNKISELQNRFVKQQSKLSFSNTFSQSFFCHQQPQRDDLIRHSSRVKLESSIQNNNELEISSETENQSKLQLKRSVLIKEITNVLEESHNIKRRKNMNNSELSMDDLILNRKLESRIQKKNLKVVKNEEPQLQNEFKTEVRKSRKRIANAVWD</sequence>
<dbReference type="EMBL" id="CATOUU010000154">
    <property type="protein sequence ID" value="CAI9918382.1"/>
    <property type="molecule type" value="Genomic_DNA"/>
</dbReference>
<dbReference type="AlphaFoldDB" id="A0AA86NEL7"/>
<evidence type="ECO:0000313" key="2">
    <source>
        <dbReference type="EMBL" id="CAL6041341.1"/>
    </source>
</evidence>
<protein>
    <submittedName>
        <fullName evidence="2">Hypothetical_protein</fullName>
    </submittedName>
</protein>
<proteinExistence type="predicted"/>
<comment type="caution">
    <text evidence="1">The sequence shown here is derived from an EMBL/GenBank/DDBJ whole genome shotgun (WGS) entry which is preliminary data.</text>
</comment>
<accession>A0AA86NEL7</accession>
<organism evidence="1">
    <name type="scientific">Hexamita inflata</name>
    <dbReference type="NCBI Taxonomy" id="28002"/>
    <lineage>
        <taxon>Eukaryota</taxon>
        <taxon>Metamonada</taxon>
        <taxon>Diplomonadida</taxon>
        <taxon>Hexamitidae</taxon>
        <taxon>Hexamitinae</taxon>
        <taxon>Hexamita</taxon>
    </lineage>
</organism>
<gene>
    <name evidence="2" type="ORF">HINF_LOCUS38994</name>
    <name evidence="1" type="ORF">HINF_LOCUS6027</name>
</gene>
<dbReference type="EMBL" id="CAXDID020000149">
    <property type="protein sequence ID" value="CAL6041341.1"/>
    <property type="molecule type" value="Genomic_DNA"/>
</dbReference>
<name>A0AA86NEL7_9EUKA</name>
<dbReference type="Proteomes" id="UP001642409">
    <property type="component" value="Unassembled WGS sequence"/>
</dbReference>
<keyword evidence="3" id="KW-1185">Reference proteome</keyword>
<evidence type="ECO:0000313" key="1">
    <source>
        <dbReference type="EMBL" id="CAI9918382.1"/>
    </source>
</evidence>